<name>A0A146CJ83_MESEU</name>
<reference evidence="2" key="1">
    <citation type="submission" date="2016-01" db="EMBL/GenBank/DDBJ databases">
        <title>Toxin of Iranian Mesobuthus eupeus.</title>
        <authorList>
            <person name="Baradaran M."/>
            <person name="Jalali A."/>
            <person name="Galehdari H."/>
            <person name="Naderi Soorki M."/>
        </authorList>
    </citation>
    <scope>NUCLEOTIDE SEQUENCE</scope>
    <source>
        <tissue evidence="2">Venom gland</tissue>
    </source>
</reference>
<keyword evidence="1" id="KW-0732">Signal</keyword>
<proteinExistence type="evidence at transcript level"/>
<protein>
    <submittedName>
        <fullName evidence="2">Venom toxin meuTx33</fullName>
    </submittedName>
</protein>
<feature type="chain" id="PRO_5007523370" evidence="1">
    <location>
        <begin position="21"/>
        <end position="34"/>
    </location>
</feature>
<accession>A0A146CJ83</accession>
<dbReference type="AlphaFoldDB" id="A0A146CJ83"/>
<feature type="signal peptide" evidence="1">
    <location>
        <begin position="1"/>
        <end position="20"/>
    </location>
</feature>
<evidence type="ECO:0000313" key="2">
    <source>
        <dbReference type="EMBL" id="AMX81484.1"/>
    </source>
</evidence>
<evidence type="ECO:0000256" key="1">
    <source>
        <dbReference type="SAM" id="SignalP"/>
    </source>
</evidence>
<dbReference type="EMBL" id="KU513854">
    <property type="protein sequence ID" value="AMX81484.1"/>
    <property type="molecule type" value="mRNA"/>
</dbReference>
<organism evidence="2">
    <name type="scientific">Mesobuthus eupeus</name>
    <name type="common">Lesser Asian scorpion</name>
    <name type="synonym">Buthus eupeus</name>
    <dbReference type="NCBI Taxonomy" id="34648"/>
    <lineage>
        <taxon>Eukaryota</taxon>
        <taxon>Metazoa</taxon>
        <taxon>Ecdysozoa</taxon>
        <taxon>Arthropoda</taxon>
        <taxon>Chelicerata</taxon>
        <taxon>Arachnida</taxon>
        <taxon>Scorpiones</taxon>
        <taxon>Buthida</taxon>
        <taxon>Buthoidea</taxon>
        <taxon>Buthidae</taxon>
        <taxon>Mesobuthus</taxon>
    </lineage>
</organism>
<sequence>MKIFFTVVVIPVPFSTLIWTADGPSFPCRVGDRW</sequence>